<evidence type="ECO:0000313" key="2">
    <source>
        <dbReference type="Proteomes" id="UP000052013"/>
    </source>
</evidence>
<protein>
    <submittedName>
        <fullName evidence="1">Uncharacterized protein</fullName>
    </submittedName>
</protein>
<gene>
    <name evidence="1" type="ORF">FC85_GL002732</name>
</gene>
<dbReference type="AlphaFoldDB" id="A0A0R1SDB9"/>
<dbReference type="STRING" id="1423739.FC85_GL002732"/>
<proteinExistence type="predicted"/>
<organism evidence="1 2">
    <name type="scientific">Lentilactobacillus diolivorans DSM 14421</name>
    <dbReference type="NCBI Taxonomy" id="1423739"/>
    <lineage>
        <taxon>Bacteria</taxon>
        <taxon>Bacillati</taxon>
        <taxon>Bacillota</taxon>
        <taxon>Bacilli</taxon>
        <taxon>Lactobacillales</taxon>
        <taxon>Lactobacillaceae</taxon>
        <taxon>Lentilactobacillus</taxon>
    </lineage>
</organism>
<accession>A0A0R1SDB9</accession>
<evidence type="ECO:0000313" key="1">
    <source>
        <dbReference type="EMBL" id="KRL67137.1"/>
    </source>
</evidence>
<reference evidence="1 2" key="1">
    <citation type="journal article" date="2015" name="Genome Announc.">
        <title>Expanding the biotechnology potential of lactobacilli through comparative genomics of 213 strains and associated genera.</title>
        <authorList>
            <person name="Sun Z."/>
            <person name="Harris H.M."/>
            <person name="McCann A."/>
            <person name="Guo C."/>
            <person name="Argimon S."/>
            <person name="Zhang W."/>
            <person name="Yang X."/>
            <person name="Jeffery I.B."/>
            <person name="Cooney J.C."/>
            <person name="Kagawa T.F."/>
            <person name="Liu W."/>
            <person name="Song Y."/>
            <person name="Salvetti E."/>
            <person name="Wrobel A."/>
            <person name="Rasinkangas P."/>
            <person name="Parkhill J."/>
            <person name="Rea M.C."/>
            <person name="O'Sullivan O."/>
            <person name="Ritari J."/>
            <person name="Douillard F.P."/>
            <person name="Paul Ross R."/>
            <person name="Yang R."/>
            <person name="Briner A.E."/>
            <person name="Felis G.E."/>
            <person name="de Vos W.M."/>
            <person name="Barrangou R."/>
            <person name="Klaenhammer T.R."/>
            <person name="Caufield P.W."/>
            <person name="Cui Y."/>
            <person name="Zhang H."/>
            <person name="O'Toole P.W."/>
        </authorList>
    </citation>
    <scope>NUCLEOTIDE SEQUENCE [LARGE SCALE GENOMIC DNA]</scope>
    <source>
        <strain evidence="1 2">DSM 14421</strain>
    </source>
</reference>
<dbReference type="EMBL" id="AZEY01000034">
    <property type="protein sequence ID" value="KRL67137.1"/>
    <property type="molecule type" value="Genomic_DNA"/>
</dbReference>
<dbReference type="PATRIC" id="fig|1423739.3.peg.2834"/>
<sequence length="107" mass="12427">MNHTLLKDTLINSLIKSLPSYVHLYSGYDIIHKNFKIEHDKSRHALSFHNYCDSSLICIISYHDGEIDVYNLTLSKSKQQFKQDLPMIYLIMNQGGILDSLPPTDEW</sequence>
<dbReference type="Proteomes" id="UP000052013">
    <property type="component" value="Unassembled WGS sequence"/>
</dbReference>
<comment type="caution">
    <text evidence="1">The sequence shown here is derived from an EMBL/GenBank/DDBJ whole genome shotgun (WGS) entry which is preliminary data.</text>
</comment>
<name>A0A0R1SDB9_9LACO</name>
<dbReference type="RefSeq" id="WP_057864309.1">
    <property type="nucleotide sequence ID" value="NZ_AZEY01000034.1"/>
</dbReference>